<dbReference type="Gene3D" id="3.40.50.1010">
    <property type="entry name" value="5'-nuclease"/>
    <property type="match status" value="1"/>
</dbReference>
<protein>
    <recommendedName>
        <fullName evidence="1">PIN domain-containing protein</fullName>
    </recommendedName>
</protein>
<dbReference type="CDD" id="cd09874">
    <property type="entry name" value="PIN_MT3492-like"/>
    <property type="match status" value="1"/>
</dbReference>
<dbReference type="InterPro" id="IPR029060">
    <property type="entry name" value="PIN-like_dom_sf"/>
</dbReference>
<evidence type="ECO:0000313" key="3">
    <source>
        <dbReference type="Proteomes" id="UP000005737"/>
    </source>
</evidence>
<dbReference type="Proteomes" id="UP000005737">
    <property type="component" value="Unassembled WGS sequence"/>
</dbReference>
<evidence type="ECO:0000313" key="2">
    <source>
        <dbReference type="EMBL" id="EHQ06447.1"/>
    </source>
</evidence>
<dbReference type="RefSeq" id="WP_002771979.1">
    <property type="nucleotide sequence ID" value="NZ_JH597773.1"/>
</dbReference>
<reference evidence="2 3" key="1">
    <citation type="submission" date="2011-10" db="EMBL/GenBank/DDBJ databases">
        <title>The Improved High-Quality Draft genome of Leptonema illini DSM 21528.</title>
        <authorList>
            <consortium name="US DOE Joint Genome Institute (JGI-PGF)"/>
            <person name="Lucas S."/>
            <person name="Copeland A."/>
            <person name="Lapidus A."/>
            <person name="Glavina del Rio T."/>
            <person name="Dalin E."/>
            <person name="Tice H."/>
            <person name="Bruce D."/>
            <person name="Goodwin L."/>
            <person name="Pitluck S."/>
            <person name="Peters L."/>
            <person name="Mikhailova N."/>
            <person name="Held B."/>
            <person name="Kyrpides N."/>
            <person name="Mavromatis K."/>
            <person name="Ivanova N."/>
            <person name="Markowitz V."/>
            <person name="Cheng J.-F."/>
            <person name="Hugenholtz P."/>
            <person name="Woyke T."/>
            <person name="Wu D."/>
            <person name="Gronow S."/>
            <person name="Wellnitz S."/>
            <person name="Brambilla E.-M."/>
            <person name="Klenk H.-P."/>
            <person name="Eisen J.A."/>
        </authorList>
    </citation>
    <scope>NUCLEOTIDE SEQUENCE [LARGE SCALE GENOMIC DNA]</scope>
    <source>
        <strain evidence="2 3">DSM 21528</strain>
    </source>
</reference>
<sequence>MIVYLDTSVLLRWLLNHNNAYSDFFSWDRCYVSELLWIESNRTLNRLRLESRITDQDYSDLRLNLSEVYSTFQIIEIGDAVKKRAGEPFPTVIGTLDAIHLSSALFLSEELRDASLVLLTHDVQLALAAVACGLSVAGMGNRA</sequence>
<dbReference type="HOGENOM" id="CLU_149398_0_0_12"/>
<dbReference type="AlphaFoldDB" id="H2CCX7"/>
<evidence type="ECO:0000259" key="1">
    <source>
        <dbReference type="Pfam" id="PF01850"/>
    </source>
</evidence>
<organism evidence="2 3">
    <name type="scientific">Leptonema illini DSM 21528</name>
    <dbReference type="NCBI Taxonomy" id="929563"/>
    <lineage>
        <taxon>Bacteria</taxon>
        <taxon>Pseudomonadati</taxon>
        <taxon>Spirochaetota</taxon>
        <taxon>Spirochaetia</taxon>
        <taxon>Leptospirales</taxon>
        <taxon>Leptospiraceae</taxon>
        <taxon>Leptonema</taxon>
    </lineage>
</organism>
<name>H2CCX7_9LEPT</name>
<accession>H2CCX7</accession>
<proteinExistence type="predicted"/>
<dbReference type="SUPFAM" id="SSF88723">
    <property type="entry name" value="PIN domain-like"/>
    <property type="match status" value="1"/>
</dbReference>
<dbReference type="InterPro" id="IPR002716">
    <property type="entry name" value="PIN_dom"/>
</dbReference>
<dbReference type="Pfam" id="PF01850">
    <property type="entry name" value="PIN"/>
    <property type="match status" value="1"/>
</dbReference>
<feature type="domain" description="PIN" evidence="1">
    <location>
        <begin position="3"/>
        <end position="123"/>
    </location>
</feature>
<gene>
    <name evidence="2" type="ORF">Lepil_1764</name>
</gene>
<dbReference type="EMBL" id="JH597773">
    <property type="protein sequence ID" value="EHQ06447.1"/>
    <property type="molecule type" value="Genomic_DNA"/>
</dbReference>
<keyword evidence="3" id="KW-1185">Reference proteome</keyword>